<dbReference type="Pfam" id="PF02113">
    <property type="entry name" value="Peptidase_S13"/>
    <property type="match status" value="1"/>
</dbReference>
<name>A0A411E9W1_9FLAO</name>
<dbReference type="PROSITE" id="PS51257">
    <property type="entry name" value="PROKAR_LIPOPROTEIN"/>
    <property type="match status" value="1"/>
</dbReference>
<keyword evidence="5" id="KW-1185">Reference proteome</keyword>
<keyword evidence="4" id="KW-0645">Protease</keyword>
<accession>A0A411E9W1</accession>
<proteinExistence type="inferred from homology"/>
<evidence type="ECO:0000313" key="5">
    <source>
        <dbReference type="Proteomes" id="UP000290889"/>
    </source>
</evidence>
<organism evidence="4 5">
    <name type="scientific">Muriicola soli</name>
    <dbReference type="NCBI Taxonomy" id="2507538"/>
    <lineage>
        <taxon>Bacteria</taxon>
        <taxon>Pseudomonadati</taxon>
        <taxon>Bacteroidota</taxon>
        <taxon>Flavobacteriia</taxon>
        <taxon>Flavobacteriales</taxon>
        <taxon>Flavobacteriaceae</taxon>
        <taxon>Muriicola</taxon>
    </lineage>
</organism>
<reference evidence="4 5" key="1">
    <citation type="submission" date="2019-01" db="EMBL/GenBank/DDBJ databases">
        <title>Muriicola soli sp. nov., isolated from soil.</title>
        <authorList>
            <person name="Kang H.J."/>
            <person name="Kim S.B."/>
        </authorList>
    </citation>
    <scope>NUCLEOTIDE SEQUENCE [LARGE SCALE GENOMIC DNA]</scope>
    <source>
        <strain evidence="4 5">MMS17-SY002</strain>
    </source>
</reference>
<keyword evidence="3" id="KW-0732">Signal</keyword>
<keyword evidence="2" id="KW-0378">Hydrolase</keyword>
<dbReference type="InterPro" id="IPR012338">
    <property type="entry name" value="Beta-lactam/transpept-like"/>
</dbReference>
<dbReference type="AlphaFoldDB" id="A0A411E9W1"/>
<dbReference type="GO" id="GO:0004185">
    <property type="term" value="F:serine-type carboxypeptidase activity"/>
    <property type="evidence" value="ECO:0007669"/>
    <property type="project" value="InterPro"/>
</dbReference>
<dbReference type="Proteomes" id="UP000290889">
    <property type="component" value="Chromosome"/>
</dbReference>
<dbReference type="Gene3D" id="3.40.710.10">
    <property type="entry name" value="DD-peptidase/beta-lactamase superfamily"/>
    <property type="match status" value="2"/>
</dbReference>
<dbReference type="OrthoDB" id="9802627at2"/>
<evidence type="ECO:0000313" key="4">
    <source>
        <dbReference type="EMBL" id="QBA64501.1"/>
    </source>
</evidence>
<evidence type="ECO:0000256" key="2">
    <source>
        <dbReference type="ARBA" id="ARBA00022801"/>
    </source>
</evidence>
<dbReference type="SUPFAM" id="SSF56601">
    <property type="entry name" value="beta-lactamase/transpeptidase-like"/>
    <property type="match status" value="1"/>
</dbReference>
<evidence type="ECO:0000256" key="3">
    <source>
        <dbReference type="SAM" id="SignalP"/>
    </source>
</evidence>
<protein>
    <submittedName>
        <fullName evidence="4">D-alanyl-D-alanine carboxypeptidase</fullName>
    </submittedName>
</protein>
<dbReference type="RefSeq" id="WP_129604765.1">
    <property type="nucleotide sequence ID" value="NZ_CP035544.1"/>
</dbReference>
<feature type="chain" id="PRO_5019151867" evidence="3">
    <location>
        <begin position="25"/>
        <end position="430"/>
    </location>
</feature>
<dbReference type="PANTHER" id="PTHR30023:SF0">
    <property type="entry name" value="PENICILLIN-SENSITIVE CARBOXYPEPTIDASE A"/>
    <property type="match status" value="1"/>
</dbReference>
<gene>
    <name evidence="4" type="ORF">EQY75_08180</name>
</gene>
<dbReference type="KEGG" id="mur:EQY75_08180"/>
<dbReference type="EMBL" id="CP035544">
    <property type="protein sequence ID" value="QBA64501.1"/>
    <property type="molecule type" value="Genomic_DNA"/>
</dbReference>
<dbReference type="GO" id="GO:0006508">
    <property type="term" value="P:proteolysis"/>
    <property type="evidence" value="ECO:0007669"/>
    <property type="project" value="InterPro"/>
</dbReference>
<dbReference type="PRINTS" id="PR00922">
    <property type="entry name" value="DADACBPTASE3"/>
</dbReference>
<feature type="signal peptide" evidence="3">
    <location>
        <begin position="1"/>
        <end position="24"/>
    </location>
</feature>
<keyword evidence="4" id="KW-0121">Carboxypeptidase</keyword>
<dbReference type="GO" id="GO:0000270">
    <property type="term" value="P:peptidoglycan metabolic process"/>
    <property type="evidence" value="ECO:0007669"/>
    <property type="project" value="TreeGrafter"/>
</dbReference>
<sequence>MKVSKTHFKAIHILLIACMLTACSSLKNRKIEKNLTERLNLNGFDNHFTGFMVYAPESQDTLMALNAHKFFTPASNTKIFTLYTALKILGDSIPSLRYYALKDTVYFQGTGYPGSLHPAFNDSSIVQFLQSFQNLVYVPANFPEGRFGPGWAWEDFDSAFSPERSSLPLYGNVLTYIRHSEPEVVPEYFTDSISTVALPGRRLEHKNTFYFNPGGRDSLTVPFKTGIKLTADLLEIAIKKPITIKEQFPEGKKTLLYGNTPADSLYKQLMEESDNFIAEQLLLTSSAALTDTLSSRLARDFVLDTYLSELEDHPRWVDGSGLSRYNLFTPASMIHVLEKLYKEFGTDRILTIFPAGGKEGTLEDWYGTTGGPYVFAKSGTLGNTYCLSGYMITSSGRFLLFSFMNNHFMESSSQLKPRIEVILEAMRDSY</sequence>
<dbReference type="PANTHER" id="PTHR30023">
    <property type="entry name" value="D-ALANYL-D-ALANINE CARBOXYPEPTIDASE"/>
    <property type="match status" value="1"/>
</dbReference>
<comment type="similarity">
    <text evidence="1">Belongs to the peptidase S13 family.</text>
</comment>
<evidence type="ECO:0000256" key="1">
    <source>
        <dbReference type="ARBA" id="ARBA00006096"/>
    </source>
</evidence>
<dbReference type="InterPro" id="IPR000667">
    <property type="entry name" value="Peptidase_S13"/>
</dbReference>